<dbReference type="CDD" id="cd03259">
    <property type="entry name" value="ABC_Carb_Solutes_like"/>
    <property type="match status" value="1"/>
</dbReference>
<dbReference type="Gene3D" id="3.40.50.300">
    <property type="entry name" value="P-loop containing nucleotide triphosphate hydrolases"/>
    <property type="match status" value="1"/>
</dbReference>
<dbReference type="InterPro" id="IPR008995">
    <property type="entry name" value="Mo/tungstate-bd_C_term_dom"/>
</dbReference>
<dbReference type="GO" id="GO:0005524">
    <property type="term" value="F:ATP binding"/>
    <property type="evidence" value="ECO:0007669"/>
    <property type="project" value="UniProtKB-KW"/>
</dbReference>
<organism evidence="11 12">
    <name type="scientific">Gaiella occulta</name>
    <dbReference type="NCBI Taxonomy" id="1002870"/>
    <lineage>
        <taxon>Bacteria</taxon>
        <taxon>Bacillati</taxon>
        <taxon>Actinomycetota</taxon>
        <taxon>Thermoleophilia</taxon>
        <taxon>Gaiellales</taxon>
        <taxon>Gaiellaceae</taxon>
        <taxon>Gaiella</taxon>
    </lineage>
</organism>
<evidence type="ECO:0000313" key="11">
    <source>
        <dbReference type="EMBL" id="RDI76038.1"/>
    </source>
</evidence>
<dbReference type="PANTHER" id="PTHR42781:SF4">
    <property type="entry name" value="SPERMIDINE_PUTRESCINE IMPORT ATP-BINDING PROTEIN POTA"/>
    <property type="match status" value="1"/>
</dbReference>
<sequence length="317" mass="33220">MLRIAGARVVFAGRAAVDDVDLEVGRGETTAVLGPSGCGKSTLLRAVAGLQRLDGGTVHIDGQDVTSVPAHRRGVGLMFQDDALFPHRDVAGNIAFGLRMAGASDAAAARRVAELLDLVGLAGLERRRVATLSGGERKRVALARALAPAPRVLLLDEPLGALDRPLHDRLLEELRAVFSALGLTVVYVTHDAGEAFAVGHRVAVMRAGRVVQVAQPDTLWSQPADAWVARFLGLANVEEDGSVVRVTRPEAVRLVADPAGGAVVSAVERDGPLVRLRAQLDDGRAIEAAATGVDHPAPGERVRVDIDPAGVVEIPRA</sequence>
<evidence type="ECO:0000256" key="7">
    <source>
        <dbReference type="ARBA" id="ARBA00023065"/>
    </source>
</evidence>
<dbReference type="InterPro" id="IPR003439">
    <property type="entry name" value="ABC_transporter-like_ATP-bd"/>
</dbReference>
<dbReference type="GO" id="GO:0043190">
    <property type="term" value="C:ATP-binding cassette (ABC) transporter complex"/>
    <property type="evidence" value="ECO:0007669"/>
    <property type="project" value="InterPro"/>
</dbReference>
<keyword evidence="2" id="KW-1003">Cell membrane</keyword>
<keyword evidence="3" id="KW-0410">Iron transport</keyword>
<reference evidence="12" key="2">
    <citation type="journal article" date="2019" name="MicrobiologyOpen">
        <title>High-quality draft genome sequence of Gaiella occulta isolated from a 150 meter deep mineral water borehole and comparison with the genome sequences of other deep-branching lineages of the phylum Actinobacteria.</title>
        <authorList>
            <person name="Severino R."/>
            <person name="Froufe H.J.C."/>
            <person name="Barroso C."/>
            <person name="Albuquerque L."/>
            <person name="Lobo-da-Cunha A."/>
            <person name="da Costa M.S."/>
            <person name="Egas C."/>
        </authorList>
    </citation>
    <scope>NUCLEOTIDE SEQUENCE [LARGE SCALE GENOMIC DNA]</scope>
    <source>
        <strain evidence="12">F2-233</strain>
    </source>
</reference>
<evidence type="ECO:0000259" key="10">
    <source>
        <dbReference type="PROSITE" id="PS50893"/>
    </source>
</evidence>
<evidence type="ECO:0000313" key="12">
    <source>
        <dbReference type="Proteomes" id="UP000254134"/>
    </source>
</evidence>
<keyword evidence="8" id="KW-0472">Membrane</keyword>
<gene>
    <name evidence="11" type="ORF">Gocc_0457</name>
</gene>
<accession>A0A7M2Z0V5</accession>
<dbReference type="InterPro" id="IPR017871">
    <property type="entry name" value="ABC_transporter-like_CS"/>
</dbReference>
<keyword evidence="7" id="KW-0406">Ion transport</keyword>
<dbReference type="InterPro" id="IPR027417">
    <property type="entry name" value="P-loop_NTPase"/>
</dbReference>
<dbReference type="EMBL" id="QQZY01000001">
    <property type="protein sequence ID" value="RDI76038.1"/>
    <property type="molecule type" value="Genomic_DNA"/>
</dbReference>
<dbReference type="InterPro" id="IPR013611">
    <property type="entry name" value="Transp-assoc_OB_typ2"/>
</dbReference>
<dbReference type="GO" id="GO:0015418">
    <property type="term" value="F:ABC-type quaternary ammonium compound transporting activity"/>
    <property type="evidence" value="ECO:0007669"/>
    <property type="project" value="UniProtKB-EC"/>
</dbReference>
<dbReference type="GO" id="GO:0016887">
    <property type="term" value="F:ATP hydrolysis activity"/>
    <property type="evidence" value="ECO:0007669"/>
    <property type="project" value="InterPro"/>
</dbReference>
<dbReference type="GO" id="GO:0015408">
    <property type="term" value="F:ABC-type ferric iron transporter activity"/>
    <property type="evidence" value="ECO:0007669"/>
    <property type="project" value="InterPro"/>
</dbReference>
<evidence type="ECO:0000256" key="6">
    <source>
        <dbReference type="ARBA" id="ARBA00023004"/>
    </source>
</evidence>
<keyword evidence="4" id="KW-0547">Nucleotide-binding</keyword>
<dbReference type="RefSeq" id="WP_114794899.1">
    <property type="nucleotide sequence ID" value="NZ_QQZY01000001.1"/>
</dbReference>
<keyword evidence="12" id="KW-1185">Reference proteome</keyword>
<dbReference type="PROSITE" id="PS00211">
    <property type="entry name" value="ABC_TRANSPORTER_1"/>
    <property type="match status" value="1"/>
</dbReference>
<proteinExistence type="predicted"/>
<dbReference type="SMART" id="SM00382">
    <property type="entry name" value="AAA"/>
    <property type="match status" value="1"/>
</dbReference>
<dbReference type="InterPro" id="IPR050093">
    <property type="entry name" value="ABC_SmlMolc_Importer"/>
</dbReference>
<evidence type="ECO:0000256" key="4">
    <source>
        <dbReference type="ARBA" id="ARBA00022741"/>
    </source>
</evidence>
<evidence type="ECO:0000256" key="3">
    <source>
        <dbReference type="ARBA" id="ARBA00022496"/>
    </source>
</evidence>
<keyword evidence="5" id="KW-0067">ATP-binding</keyword>
<evidence type="ECO:0000256" key="5">
    <source>
        <dbReference type="ARBA" id="ARBA00022840"/>
    </source>
</evidence>
<name>A0A7M2Z0V5_9ACTN</name>
<dbReference type="Pfam" id="PF00005">
    <property type="entry name" value="ABC_tran"/>
    <property type="match status" value="1"/>
</dbReference>
<dbReference type="AlphaFoldDB" id="A0A7M2Z0V5"/>
<keyword evidence="1" id="KW-0813">Transport</keyword>
<evidence type="ECO:0000256" key="8">
    <source>
        <dbReference type="ARBA" id="ARBA00023136"/>
    </source>
</evidence>
<comment type="caution">
    <text evidence="11">The sequence shown here is derived from an EMBL/GenBank/DDBJ whole genome shotgun (WGS) entry which is preliminary data.</text>
</comment>
<protein>
    <recommendedName>
        <fullName evidence="9">ABC-type quaternary amine transporter</fullName>
        <ecNumber evidence="9">7.6.2.9</ecNumber>
    </recommendedName>
</protein>
<dbReference type="PANTHER" id="PTHR42781">
    <property type="entry name" value="SPERMIDINE/PUTRESCINE IMPORT ATP-BINDING PROTEIN POTA"/>
    <property type="match status" value="1"/>
</dbReference>
<dbReference type="PROSITE" id="PS50893">
    <property type="entry name" value="ABC_TRANSPORTER_2"/>
    <property type="match status" value="1"/>
</dbReference>
<reference evidence="11 12" key="1">
    <citation type="submission" date="2018-07" db="EMBL/GenBank/DDBJ databases">
        <title>High-quality-draft genome sequence of Gaiella occulta.</title>
        <authorList>
            <person name="Severino R."/>
            <person name="Froufe H.J.C."/>
            <person name="Rainey F.A."/>
            <person name="Barroso C."/>
            <person name="Albuquerque L."/>
            <person name="Lobo-Da-Cunha A."/>
            <person name="Da Costa M.S."/>
            <person name="Egas C."/>
        </authorList>
    </citation>
    <scope>NUCLEOTIDE SEQUENCE [LARGE SCALE GENOMIC DNA]</scope>
    <source>
        <strain evidence="11 12">F2-233</strain>
    </source>
</reference>
<dbReference type="EC" id="7.6.2.9" evidence="9"/>
<dbReference type="OrthoDB" id="9802264at2"/>
<feature type="domain" description="ABC transporter" evidence="10">
    <location>
        <begin position="2"/>
        <end position="232"/>
    </location>
</feature>
<dbReference type="InterPro" id="IPR003593">
    <property type="entry name" value="AAA+_ATPase"/>
</dbReference>
<dbReference type="Proteomes" id="UP000254134">
    <property type="component" value="Unassembled WGS sequence"/>
</dbReference>
<dbReference type="SUPFAM" id="SSF52540">
    <property type="entry name" value="P-loop containing nucleoside triphosphate hydrolases"/>
    <property type="match status" value="1"/>
</dbReference>
<dbReference type="InterPro" id="IPR015853">
    <property type="entry name" value="ABC_transpr_FbpC"/>
</dbReference>
<evidence type="ECO:0000256" key="2">
    <source>
        <dbReference type="ARBA" id="ARBA00022475"/>
    </source>
</evidence>
<dbReference type="SUPFAM" id="SSF50331">
    <property type="entry name" value="MOP-like"/>
    <property type="match status" value="1"/>
</dbReference>
<dbReference type="Pfam" id="PF08402">
    <property type="entry name" value="TOBE_2"/>
    <property type="match status" value="1"/>
</dbReference>
<keyword evidence="6" id="KW-0408">Iron</keyword>
<evidence type="ECO:0000256" key="9">
    <source>
        <dbReference type="ARBA" id="ARBA00066388"/>
    </source>
</evidence>
<dbReference type="FunFam" id="3.40.50.300:FF:000425">
    <property type="entry name" value="Probable ABC transporter, ATP-binding subunit"/>
    <property type="match status" value="1"/>
</dbReference>
<evidence type="ECO:0000256" key="1">
    <source>
        <dbReference type="ARBA" id="ARBA00022448"/>
    </source>
</evidence>